<organism evidence="2 3">
    <name type="scientific">Paracoccus sphaerophysae</name>
    <dbReference type="NCBI Taxonomy" id="690417"/>
    <lineage>
        <taxon>Bacteria</taxon>
        <taxon>Pseudomonadati</taxon>
        <taxon>Pseudomonadota</taxon>
        <taxon>Alphaproteobacteria</taxon>
        <taxon>Rhodobacterales</taxon>
        <taxon>Paracoccaceae</taxon>
        <taxon>Paracoccus</taxon>
    </lineage>
</organism>
<accession>A0A099FDD1</accession>
<name>A0A099FDD1_9RHOB</name>
<keyword evidence="1" id="KW-1133">Transmembrane helix</keyword>
<evidence type="ECO:0000256" key="1">
    <source>
        <dbReference type="SAM" id="Phobius"/>
    </source>
</evidence>
<evidence type="ECO:0000313" key="2">
    <source>
        <dbReference type="EMBL" id="KGJ08216.1"/>
    </source>
</evidence>
<feature type="transmembrane region" description="Helical" evidence="1">
    <location>
        <begin position="162"/>
        <end position="183"/>
    </location>
</feature>
<feature type="transmembrane region" description="Helical" evidence="1">
    <location>
        <begin position="81"/>
        <end position="100"/>
    </location>
</feature>
<proteinExistence type="predicted"/>
<dbReference type="AlphaFoldDB" id="A0A099FDD1"/>
<feature type="transmembrane region" description="Helical" evidence="1">
    <location>
        <begin position="106"/>
        <end position="125"/>
    </location>
</feature>
<sequence>MHGLLDVLDSRSFSSLWYWLLLTVTWTWVGRGALGIPSDLVRAVHRRAVEGAGQGPAPDSLLLLDWVSLVTPRWQVSDRDGTVLTAVAAFVVSALAWLGFAYGRELAQAMVLLVAPLLVLVVLRIRLATRLRATLAEAEAGRITPDLAAADMARQITRHMRLTMALSMLAVGGAALWGTAWLATHPLGI</sequence>
<reference evidence="2 3" key="2">
    <citation type="submission" date="2014-10" db="EMBL/GenBank/DDBJ databases">
        <title>Paracoccus sanguinis sp. nov., isolated from clinical specimens of New York State patients.</title>
        <authorList>
            <person name="Mingle L.A."/>
            <person name="Cole J.A."/>
            <person name="Lapierre P."/>
            <person name="Musser K.A."/>
        </authorList>
    </citation>
    <scope>NUCLEOTIDE SEQUENCE [LARGE SCALE GENOMIC DNA]</scope>
    <source>
        <strain evidence="2 3">HAMBI 3106</strain>
    </source>
</reference>
<keyword evidence="3" id="KW-1185">Reference proteome</keyword>
<reference evidence="2 3" key="1">
    <citation type="submission" date="2014-09" db="EMBL/GenBank/DDBJ databases">
        <authorList>
            <person name="McGinnis J.M."/>
            <person name="Wolfgang W.J."/>
        </authorList>
    </citation>
    <scope>NUCLEOTIDE SEQUENCE [LARGE SCALE GENOMIC DNA]</scope>
    <source>
        <strain evidence="2 3">HAMBI 3106</strain>
    </source>
</reference>
<keyword evidence="1" id="KW-0472">Membrane</keyword>
<feature type="transmembrane region" description="Helical" evidence="1">
    <location>
        <begin position="16"/>
        <end position="37"/>
    </location>
</feature>
<dbReference type="RefSeq" id="WP_036717849.1">
    <property type="nucleotide sequence ID" value="NZ_JRKS01000012.1"/>
</dbReference>
<evidence type="ECO:0008006" key="4">
    <source>
        <dbReference type="Google" id="ProtNLM"/>
    </source>
</evidence>
<dbReference type="OrthoDB" id="7847071at2"/>
<dbReference type="STRING" id="690417.IC63_05970"/>
<comment type="caution">
    <text evidence="2">The sequence shown here is derived from an EMBL/GenBank/DDBJ whole genome shotgun (WGS) entry which is preliminary data.</text>
</comment>
<keyword evidence="1" id="KW-0812">Transmembrane</keyword>
<evidence type="ECO:0000313" key="3">
    <source>
        <dbReference type="Proteomes" id="UP000029917"/>
    </source>
</evidence>
<gene>
    <name evidence="2" type="ORF">IC63_05970</name>
</gene>
<protein>
    <recommendedName>
        <fullName evidence="4">Component of SufBCD complex</fullName>
    </recommendedName>
</protein>
<dbReference type="EMBL" id="JRKS01000012">
    <property type="protein sequence ID" value="KGJ08216.1"/>
    <property type="molecule type" value="Genomic_DNA"/>
</dbReference>
<dbReference type="Proteomes" id="UP000029917">
    <property type="component" value="Unassembled WGS sequence"/>
</dbReference>